<dbReference type="InterPro" id="IPR002931">
    <property type="entry name" value="Transglutaminase-like"/>
</dbReference>
<reference evidence="2 3" key="1">
    <citation type="journal article" date="2018" name="Front. Microbiol.">
        <title>Phylogeny of Vibrio vulnificus from the Analysis of the Core-Genome: Implications for Intra-Species Taxonomy.</title>
        <authorList>
            <person name="Roig F.J."/>
            <person name="Gonzalez-Candelas F."/>
            <person name="Sanjuan E."/>
            <person name="Fouz B."/>
            <person name="Feil E.J."/>
            <person name="Llorens C."/>
            <person name="Baker-Austin C."/>
            <person name="Oliver J.D."/>
            <person name="Danin-Poleg Y."/>
            <person name="Gibas C.J."/>
            <person name="Kashi Y."/>
            <person name="Gulig P.A."/>
            <person name="Morrison S.S."/>
            <person name="Amaro C."/>
        </authorList>
    </citation>
    <scope>NUCLEOTIDE SEQUENCE [LARGE SCALE GENOMIC DNA]</scope>
    <source>
        <strain evidence="2 3">CECT4608</strain>
    </source>
</reference>
<dbReference type="SUPFAM" id="SSF54001">
    <property type="entry name" value="Cysteine proteinases"/>
    <property type="match status" value="1"/>
</dbReference>
<sequence length="300" mass="35020">METELAKYTQQSFFTHPGQFLNTEYPIPDDIAVMVRLVQHNLIHAYWLEKYGVSKPFSERFSEMQLRTAQEILAELAKRTEGWVLGDKPQAKRVIGLCRDFSLLLCSLLRHHGIPARLRCGFACYLRRGKWEDHWICEYWHTQQQRWIKVDPQLDDIHQQVLKFDFDPLDLPDGIFLTAGEMWQAVREGKVEAKRCGIMQLRGTPYLKANLVRDLFALTSMELLAWDCGWGMIEQPMHPIASESEWQLLDELARMSANSDSEMASDYTQHHQAICLPEQWCWSQAPTIAQLFDRASEELY</sequence>
<proteinExistence type="predicted"/>
<dbReference type="EMBL" id="PDGH01000126">
    <property type="protein sequence ID" value="POB44015.1"/>
    <property type="molecule type" value="Genomic_DNA"/>
</dbReference>
<evidence type="ECO:0000259" key="1">
    <source>
        <dbReference type="Pfam" id="PF01841"/>
    </source>
</evidence>
<organism evidence="2 3">
    <name type="scientific">Vibrio vulnificus</name>
    <dbReference type="NCBI Taxonomy" id="672"/>
    <lineage>
        <taxon>Bacteria</taxon>
        <taxon>Pseudomonadati</taxon>
        <taxon>Pseudomonadota</taxon>
        <taxon>Gammaproteobacteria</taxon>
        <taxon>Vibrionales</taxon>
        <taxon>Vibrionaceae</taxon>
        <taxon>Vibrio</taxon>
    </lineage>
</organism>
<accession>A0A2S3QYK1</accession>
<comment type="caution">
    <text evidence="2">The sequence shown here is derived from an EMBL/GenBank/DDBJ whole genome shotgun (WGS) entry which is preliminary data.</text>
</comment>
<dbReference type="Proteomes" id="UP000237466">
    <property type="component" value="Unassembled WGS sequence"/>
</dbReference>
<dbReference type="InterPro" id="IPR038765">
    <property type="entry name" value="Papain-like_cys_pep_sf"/>
</dbReference>
<feature type="domain" description="Transglutaminase-like" evidence="1">
    <location>
        <begin position="96"/>
        <end position="152"/>
    </location>
</feature>
<dbReference type="Pfam" id="PF01841">
    <property type="entry name" value="Transglut_core"/>
    <property type="match status" value="1"/>
</dbReference>
<protein>
    <submittedName>
        <fullName evidence="2">Transglutaminase</fullName>
    </submittedName>
</protein>
<name>A0A2S3QYK1_VIBVL</name>
<gene>
    <name evidence="2" type="ORF">CRN52_20060</name>
</gene>
<dbReference type="RefSeq" id="WP_103201041.1">
    <property type="nucleotide sequence ID" value="NZ_JAERHY010000005.1"/>
</dbReference>
<evidence type="ECO:0000313" key="2">
    <source>
        <dbReference type="EMBL" id="POB44015.1"/>
    </source>
</evidence>
<evidence type="ECO:0000313" key="3">
    <source>
        <dbReference type="Proteomes" id="UP000237466"/>
    </source>
</evidence>
<dbReference type="Gene3D" id="3.10.620.30">
    <property type="match status" value="1"/>
</dbReference>
<dbReference type="AlphaFoldDB" id="A0A2S3QYK1"/>